<comment type="caution">
    <text evidence="2">The sequence shown here is derived from an EMBL/GenBank/DDBJ whole genome shotgun (WGS) entry which is preliminary data.</text>
</comment>
<reference evidence="2 3" key="1">
    <citation type="journal article" date="2015" name="BMC Genomics">
        <title>Gene expression during zombie ant biting behavior reflects the complexity underlying fungal parasitic behavioral manipulation.</title>
        <authorList>
            <person name="de Bekker C."/>
            <person name="Ohm R.A."/>
            <person name="Loreto R.G."/>
            <person name="Sebastian A."/>
            <person name="Albert I."/>
            <person name="Merrow M."/>
            <person name="Brachmann A."/>
            <person name="Hughes D.P."/>
        </authorList>
    </citation>
    <scope>NUCLEOTIDE SEQUENCE [LARGE SCALE GENOMIC DNA]</scope>
    <source>
        <strain evidence="2 3">SC16a</strain>
    </source>
</reference>
<sequence>MPRKRHHIQSLKPFSVTSPAQASASDRPPASVNERLANLRRAGPVPTGVSIPAQAAAAAPSLPPAIREVLQLPEAPAPLPRRRPVRQRFDHEGRRLPAGPAPPRSWLSRGSDASSRIPPPPPVASSALFQSRTVLPCVYWPAPGSLVDLALRRLARDWEVHRLYSRHLLYYLPDHLKPPLMRCLGVVGPGITIADLRAILLPPPPDGYEDGGDGSNDSPEDCRVSCLDLSGSVGRSLKLIPLSRLLFPPIRETEAEAVQDSWDAAEPIPCPPRTLLPTLTHLSLALDTKAGQDEASWRQLLALATKVSSTLTHLSLAFWPSPRLNASRPTPGALSSSFPTTTDSDDWDEALLVLRQLSKRLYRLEFLDLTGCAPWFRALKLESEHDFVDWVWAWGRVSLLRLYSGWPLEADASPSDRVAQREVADLARSIERHIVSKRAGKSMFITVERDD</sequence>
<feature type="compositionally biased region" description="Polar residues" evidence="1">
    <location>
        <begin position="15"/>
        <end position="24"/>
    </location>
</feature>
<feature type="region of interest" description="Disordered" evidence="1">
    <location>
        <begin position="73"/>
        <end position="119"/>
    </location>
</feature>
<organism evidence="2 3">
    <name type="scientific">Ophiocordyceps unilateralis</name>
    <name type="common">Zombie-ant fungus</name>
    <name type="synonym">Torrubia unilateralis</name>
    <dbReference type="NCBI Taxonomy" id="268505"/>
    <lineage>
        <taxon>Eukaryota</taxon>
        <taxon>Fungi</taxon>
        <taxon>Dikarya</taxon>
        <taxon>Ascomycota</taxon>
        <taxon>Pezizomycotina</taxon>
        <taxon>Sordariomycetes</taxon>
        <taxon>Hypocreomycetidae</taxon>
        <taxon>Hypocreales</taxon>
        <taxon>Ophiocordycipitaceae</taxon>
        <taxon>Ophiocordyceps</taxon>
    </lineage>
</organism>
<dbReference type="STRING" id="268505.A0A2A9PF07"/>
<name>A0A2A9PF07_OPHUN</name>
<dbReference type="EMBL" id="LAZP02000196">
    <property type="protein sequence ID" value="PFH59467.1"/>
    <property type="molecule type" value="Genomic_DNA"/>
</dbReference>
<feature type="region of interest" description="Disordered" evidence="1">
    <location>
        <begin position="1"/>
        <end position="47"/>
    </location>
</feature>
<dbReference type="Proteomes" id="UP000037136">
    <property type="component" value="Unassembled WGS sequence"/>
</dbReference>
<reference evidence="2 3" key="2">
    <citation type="journal article" date="2017" name="Sci. Rep.">
        <title>Ant-infecting Ophiocordyceps genomes reveal a high diversity of potential behavioral manipulation genes and a possible major role for enterotoxins.</title>
        <authorList>
            <person name="de Bekker C."/>
            <person name="Ohm R.A."/>
            <person name="Evans H.C."/>
            <person name="Brachmann A."/>
            <person name="Hughes D.P."/>
        </authorList>
    </citation>
    <scope>NUCLEOTIDE SEQUENCE [LARGE SCALE GENOMIC DNA]</scope>
    <source>
        <strain evidence="2 3">SC16a</strain>
    </source>
</reference>
<evidence type="ECO:0000313" key="3">
    <source>
        <dbReference type="Proteomes" id="UP000037136"/>
    </source>
</evidence>
<evidence type="ECO:0000313" key="2">
    <source>
        <dbReference type="EMBL" id="PFH59467.1"/>
    </source>
</evidence>
<keyword evidence="3" id="KW-1185">Reference proteome</keyword>
<evidence type="ECO:0008006" key="4">
    <source>
        <dbReference type="Google" id="ProtNLM"/>
    </source>
</evidence>
<accession>A0A2A9PF07</accession>
<evidence type="ECO:0000256" key="1">
    <source>
        <dbReference type="SAM" id="MobiDB-lite"/>
    </source>
</evidence>
<dbReference type="OrthoDB" id="5278911at2759"/>
<proteinExistence type="predicted"/>
<gene>
    <name evidence="2" type="ORF">XA68_12276</name>
</gene>
<dbReference type="AlphaFoldDB" id="A0A2A9PF07"/>
<protein>
    <recommendedName>
        <fullName evidence="4">Tafazzin</fullName>
    </recommendedName>
</protein>